<keyword evidence="1" id="KW-0614">Plasmid</keyword>
<protein>
    <submittedName>
        <fullName evidence="1">Variable outer membrane protein</fullName>
    </submittedName>
</protein>
<gene>
    <name evidence="1" type="ORF">BHO_0130900</name>
</gene>
<name>W5T1L8_BORHE</name>
<dbReference type="HOGENOM" id="CLU_3372441_0_0_12"/>
<reference evidence="1" key="1">
    <citation type="submission" date="2013-04" db="EMBL/GenBank/DDBJ databases">
        <title>Comparative Genomics of Relapsing Fever Spirochetes.</title>
        <authorList>
            <person name="Schwan T.G."/>
            <person name="Raffel S.J."/>
            <person name="Porcella S.F."/>
            <person name="Martens C.A."/>
            <person name="Bruno D.P."/>
            <person name="Ricklefs S.M."/>
            <person name="Barbian K.B."/>
        </authorList>
    </citation>
    <scope>NUCLEOTIDE SEQUENCE</scope>
    <source>
        <strain evidence="1">YBT</strain>
        <plasmid evidence="1">unnamed</plasmid>
    </source>
</reference>
<evidence type="ECO:0000313" key="1">
    <source>
        <dbReference type="EMBL" id="AHH13130.1"/>
    </source>
</evidence>
<geneLocation type="plasmid" evidence="1">
    <name>unnamed</name>
</geneLocation>
<sequence>MLFLVIMQAQSFKVAKSEGTVLDLAQTSSKNKRC</sequence>
<dbReference type="AlphaFoldDB" id="W5T1L8"/>
<accession>W5T1L8</accession>
<proteinExistence type="predicted"/>
<dbReference type="EMBL" id="CP005712">
    <property type="protein sequence ID" value="AHH13130.1"/>
    <property type="molecule type" value="Genomic_DNA"/>
</dbReference>
<organism evidence="1">
    <name type="scientific">Borrelia hermsii YBT</name>
    <dbReference type="NCBI Taxonomy" id="1313295"/>
    <lineage>
        <taxon>Bacteria</taxon>
        <taxon>Pseudomonadati</taxon>
        <taxon>Spirochaetota</taxon>
        <taxon>Spirochaetia</taxon>
        <taxon>Spirochaetales</taxon>
        <taxon>Borreliaceae</taxon>
        <taxon>Borrelia</taxon>
    </lineage>
</organism>